<comment type="similarity">
    <text evidence="1">Belongs to the NAD(P)-dependent epimerase/dehydratase family.</text>
</comment>
<evidence type="ECO:0000313" key="3">
    <source>
        <dbReference type="EMBL" id="CCO18654.1"/>
    </source>
</evidence>
<dbReference type="CDD" id="cd05255">
    <property type="entry name" value="SQD1_like_SDR_e"/>
    <property type="match status" value="1"/>
</dbReference>
<dbReference type="PANTHER" id="PTHR43000">
    <property type="entry name" value="DTDP-D-GLUCOSE 4,6-DEHYDRATASE-RELATED"/>
    <property type="match status" value="1"/>
</dbReference>
<dbReference type="Gene3D" id="3.40.50.720">
    <property type="entry name" value="NAD(P)-binding Rossmann-like Domain"/>
    <property type="match status" value="1"/>
</dbReference>
<evidence type="ECO:0000259" key="2">
    <source>
        <dbReference type="Pfam" id="PF01370"/>
    </source>
</evidence>
<dbReference type="eggNOG" id="KOG1371">
    <property type="taxonomic scope" value="Eukaryota"/>
</dbReference>
<gene>
    <name evidence="3" type="ordered locus">Bathy11g03660</name>
</gene>
<dbReference type="GeneID" id="19013045"/>
<dbReference type="Gene3D" id="3.90.25.10">
    <property type="entry name" value="UDP-galactose 4-epimerase, domain 1"/>
    <property type="match status" value="1"/>
</dbReference>
<keyword evidence="4" id="KW-1185">Reference proteome</keyword>
<dbReference type="OrthoDB" id="494308at2759"/>
<protein>
    <submittedName>
        <fullName evidence="3">NAD-dependent epimerase/dehydratase</fullName>
    </submittedName>
</protein>
<dbReference type="RefSeq" id="XP_007510309.1">
    <property type="nucleotide sequence ID" value="XM_007510247.1"/>
</dbReference>
<dbReference type="SUPFAM" id="SSF51735">
    <property type="entry name" value="NAD(P)-binding Rossmann-fold domains"/>
    <property type="match status" value="1"/>
</dbReference>
<name>K8EL00_9CHLO</name>
<sequence length="465" mass="51473">MSAIAQSAISFAPTTTTRVVASSSSALSSRRMSKTRNALRLSSSIPARHGKKSSLVVQAINPRSDAADAGKGQRVMIIGGDGYCGWATALHLSQRGYEVSIVDNLCRRQFDDQLGFNSLTPIKSIHERVRKWEEVSGRKIELFIGDVCDYEFLGATFEKFNPTAAVHFGEQRSAPYSMMDRSRAIFTQTNNVMGTINVLYAIKEFAPDCHLVKLGTMGEYGTPNIDIEEGYLTITHNGRTDTLPYPKQGGSFYHLSKCHDSANMLFCTKAWNLRCTDINQGVVYGIATDETMMHPDLINRLDYDAVFGTALNRFCIQAAVGHPMTVYGKGGQTRGFLNIRDTVQCIQIAVDNPAEPGKMPIYNQFTQQFSVNELAGLITEAGQKLGLSPEVISVPNPRTEAEEHYYNAKNSNLKDLGLEPTLLGDELLDTLMKTVIDYKDRVDQRLIMPGVNWKESQSVAKNITK</sequence>
<dbReference type="Proteomes" id="UP000198341">
    <property type="component" value="Chromosome 11"/>
</dbReference>
<dbReference type="EMBL" id="FO082268">
    <property type="protein sequence ID" value="CCO18654.1"/>
    <property type="molecule type" value="Genomic_DNA"/>
</dbReference>
<dbReference type="KEGG" id="bpg:Bathy11g03660"/>
<evidence type="ECO:0000313" key="4">
    <source>
        <dbReference type="Proteomes" id="UP000198341"/>
    </source>
</evidence>
<reference evidence="3 4" key="1">
    <citation type="submission" date="2011-10" db="EMBL/GenBank/DDBJ databases">
        <authorList>
            <person name="Genoscope - CEA"/>
        </authorList>
    </citation>
    <scope>NUCLEOTIDE SEQUENCE [LARGE SCALE GENOMIC DNA]</scope>
    <source>
        <strain evidence="3 4">RCC 1105</strain>
    </source>
</reference>
<dbReference type="AlphaFoldDB" id="K8EL00"/>
<evidence type="ECO:0000256" key="1">
    <source>
        <dbReference type="ARBA" id="ARBA00007637"/>
    </source>
</evidence>
<dbReference type="InterPro" id="IPR036291">
    <property type="entry name" value="NAD(P)-bd_dom_sf"/>
</dbReference>
<dbReference type="STRING" id="41875.K8EL00"/>
<proteinExistence type="inferred from homology"/>
<dbReference type="InterPro" id="IPR001509">
    <property type="entry name" value="Epimerase_deHydtase"/>
</dbReference>
<accession>K8EL00</accession>
<feature type="domain" description="NAD-dependent epimerase/dehydratase" evidence="2">
    <location>
        <begin position="75"/>
        <end position="363"/>
    </location>
</feature>
<organism evidence="3 4">
    <name type="scientific">Bathycoccus prasinos</name>
    <dbReference type="NCBI Taxonomy" id="41875"/>
    <lineage>
        <taxon>Eukaryota</taxon>
        <taxon>Viridiplantae</taxon>
        <taxon>Chlorophyta</taxon>
        <taxon>Mamiellophyceae</taxon>
        <taxon>Mamiellales</taxon>
        <taxon>Bathycoccaceae</taxon>
        <taxon>Bathycoccus</taxon>
    </lineage>
</organism>
<dbReference type="Pfam" id="PF01370">
    <property type="entry name" value="Epimerase"/>
    <property type="match status" value="1"/>
</dbReference>